<keyword evidence="2" id="KW-1185">Reference proteome</keyword>
<evidence type="ECO:0008006" key="3">
    <source>
        <dbReference type="Google" id="ProtNLM"/>
    </source>
</evidence>
<dbReference type="SUPFAM" id="SSF53335">
    <property type="entry name" value="S-adenosyl-L-methionine-dependent methyltransferases"/>
    <property type="match status" value="1"/>
</dbReference>
<dbReference type="Gene3D" id="3.40.50.150">
    <property type="entry name" value="Vaccinia Virus protein VP39"/>
    <property type="match status" value="1"/>
</dbReference>
<accession>A0A9E7C2R1</accession>
<evidence type="ECO:0000313" key="2">
    <source>
        <dbReference type="Proteomes" id="UP001162834"/>
    </source>
</evidence>
<dbReference type="AlphaFoldDB" id="A0A9E7C2R1"/>
<dbReference type="RefSeq" id="WP_259312835.1">
    <property type="nucleotide sequence ID" value="NZ_CP087164.1"/>
</dbReference>
<reference evidence="1" key="1">
    <citation type="journal article" date="2022" name="Int. J. Syst. Evol. Microbiol.">
        <title>Pseudomonas aegrilactucae sp. nov. and Pseudomonas morbosilactucae sp. nov., pathogens causing bacterial rot of lettuce in Japan.</title>
        <authorList>
            <person name="Sawada H."/>
            <person name="Fujikawa T."/>
            <person name="Satou M."/>
        </authorList>
    </citation>
    <scope>NUCLEOTIDE SEQUENCE</scope>
    <source>
        <strain evidence="1">0166_1</strain>
    </source>
</reference>
<proteinExistence type="predicted"/>
<sequence length="208" mass="23213">MRPCPICGSTERREGNGRPRAGCVGCGSLERQRALAGGLADLLVPTGNGSGRVLECAPNSPMLLGNWLRDRGWHYESFDKRSFREPFHPGVFDRFVDHDADVTDMRFARTGGYELVLLQHVLEQVPDYLAGLDELARVVEPGGRAVLEIAWRRERPTTEPLAPNKHGHRWVIGADVLPELHARFASVEPRELVDEDGYKGTFFICRPG</sequence>
<dbReference type="Proteomes" id="UP001162834">
    <property type="component" value="Chromosome"/>
</dbReference>
<gene>
    <name evidence="1" type="ORF">DSM104329_05250</name>
</gene>
<dbReference type="EMBL" id="CP087164">
    <property type="protein sequence ID" value="UGS38820.1"/>
    <property type="molecule type" value="Genomic_DNA"/>
</dbReference>
<protein>
    <recommendedName>
        <fullName evidence="3">Class I SAM-dependent methyltransferase</fullName>
    </recommendedName>
</protein>
<organism evidence="1 2">
    <name type="scientific">Capillimicrobium parvum</name>
    <dbReference type="NCBI Taxonomy" id="2884022"/>
    <lineage>
        <taxon>Bacteria</taxon>
        <taxon>Bacillati</taxon>
        <taxon>Actinomycetota</taxon>
        <taxon>Thermoleophilia</taxon>
        <taxon>Solirubrobacterales</taxon>
        <taxon>Capillimicrobiaceae</taxon>
        <taxon>Capillimicrobium</taxon>
    </lineage>
</organism>
<evidence type="ECO:0000313" key="1">
    <source>
        <dbReference type="EMBL" id="UGS38820.1"/>
    </source>
</evidence>
<name>A0A9E7C2R1_9ACTN</name>
<dbReference type="Pfam" id="PF13489">
    <property type="entry name" value="Methyltransf_23"/>
    <property type="match status" value="1"/>
</dbReference>
<dbReference type="InterPro" id="IPR029063">
    <property type="entry name" value="SAM-dependent_MTases_sf"/>
</dbReference>
<dbReference type="KEGG" id="sbae:DSM104329_05250"/>